<dbReference type="PANTHER" id="PTHR20908">
    <property type="entry name" value="LD15586P"/>
    <property type="match status" value="1"/>
</dbReference>
<keyword evidence="3" id="KW-1185">Reference proteome</keyword>
<organism evidence="3 4">
    <name type="scientific">Petromyzon marinus</name>
    <name type="common">Sea lamprey</name>
    <dbReference type="NCBI Taxonomy" id="7757"/>
    <lineage>
        <taxon>Eukaryota</taxon>
        <taxon>Metazoa</taxon>
        <taxon>Chordata</taxon>
        <taxon>Craniata</taxon>
        <taxon>Vertebrata</taxon>
        <taxon>Cyclostomata</taxon>
        <taxon>Hyperoartia</taxon>
        <taxon>Petromyzontiformes</taxon>
        <taxon>Petromyzontidae</taxon>
        <taxon>Petromyzon</taxon>
    </lineage>
</organism>
<name>A0AAJ7TDT5_PETMA</name>
<protein>
    <submittedName>
        <fullName evidence="4">Uncharacterized protein LOC116945618 isoform X1</fullName>
    </submittedName>
</protein>
<dbReference type="AlphaFoldDB" id="A0AAJ7TDT5"/>
<gene>
    <name evidence="4" type="primary">LOC116945618</name>
</gene>
<dbReference type="KEGG" id="pmrn:116945618"/>
<dbReference type="InterPro" id="IPR008547">
    <property type="entry name" value="DUF829_TMEM53"/>
</dbReference>
<feature type="region of interest" description="Disordered" evidence="1">
    <location>
        <begin position="77"/>
        <end position="99"/>
    </location>
</feature>
<dbReference type="PANTHER" id="PTHR20908:SF4">
    <property type="entry name" value="SI:DKEY-5I3.5"/>
    <property type="match status" value="1"/>
</dbReference>
<evidence type="ECO:0000256" key="2">
    <source>
        <dbReference type="SAM" id="SignalP"/>
    </source>
</evidence>
<dbReference type="InterPro" id="IPR029058">
    <property type="entry name" value="AB_hydrolase_fold"/>
</dbReference>
<feature type="signal peptide" evidence="2">
    <location>
        <begin position="1"/>
        <end position="23"/>
    </location>
</feature>
<dbReference type="Pfam" id="PF05705">
    <property type="entry name" value="DUF829"/>
    <property type="match status" value="1"/>
</dbReference>
<feature type="chain" id="PRO_5042472320" evidence="2">
    <location>
        <begin position="24"/>
        <end position="355"/>
    </location>
</feature>
<proteinExistence type="predicted"/>
<evidence type="ECO:0000256" key="1">
    <source>
        <dbReference type="SAM" id="MobiDB-lite"/>
    </source>
</evidence>
<sequence>MVPWERLTFVLSALLAMARLTLATLVKPIRALCTAAVGGRERRAMSSTRGDGDGTSTKSNAFLHVLHDGLTLHALPGEDANGGGVPGAGDPAVPAATPRQARPSARPLAVFLPWLGARPQAAQRYRDLYHALGMDVFTVESHVGHFLWPRSGIVRARRVLELLTTEARLAGGDGSLEGGRPLYVHAMSVGAYTFSLMLLVAQGEPARYGAIIRRVRAQVFDSMVAGSLEHMAKGVSVTSMPSYLSGLTYCSTLAYFNLLRPYTVAYYEEALAAFKRGLCHAPALVYYSLDDRLSDAAVVDATVDGWRDRGQEVSSVCWDKSRHAAHMRTHESEYLAALYSFMAARGVRPLAPAKL</sequence>
<reference evidence="4" key="1">
    <citation type="submission" date="2025-08" db="UniProtKB">
        <authorList>
            <consortium name="RefSeq"/>
        </authorList>
    </citation>
    <scope>IDENTIFICATION</scope>
    <source>
        <tissue evidence="4">Sperm</tissue>
    </source>
</reference>
<evidence type="ECO:0000313" key="4">
    <source>
        <dbReference type="RefSeq" id="XP_032815995.1"/>
    </source>
</evidence>
<evidence type="ECO:0000313" key="3">
    <source>
        <dbReference type="Proteomes" id="UP001318040"/>
    </source>
</evidence>
<dbReference type="GO" id="GO:0017171">
    <property type="term" value="F:serine hydrolase activity"/>
    <property type="evidence" value="ECO:0007669"/>
    <property type="project" value="TreeGrafter"/>
</dbReference>
<dbReference type="RefSeq" id="XP_032815995.1">
    <property type="nucleotide sequence ID" value="XM_032960104.1"/>
</dbReference>
<keyword evidence="2" id="KW-0732">Signal</keyword>
<dbReference type="Proteomes" id="UP001318040">
    <property type="component" value="Chromosome 24"/>
</dbReference>
<feature type="compositionally biased region" description="Low complexity" evidence="1">
    <location>
        <begin position="88"/>
        <end position="98"/>
    </location>
</feature>
<dbReference type="SUPFAM" id="SSF53474">
    <property type="entry name" value="alpha/beta-Hydrolases"/>
    <property type="match status" value="1"/>
</dbReference>
<accession>A0AAJ7TDT5</accession>